<keyword evidence="6 8" id="KW-0663">Pyridoxal phosphate</keyword>
<comment type="similarity">
    <text evidence="8">Belongs to the class-III pyridoxal-phosphate-dependent aminotransferase family.</text>
</comment>
<comment type="pathway">
    <text evidence="7">Amino-acid biosynthesis.</text>
</comment>
<dbReference type="AlphaFoldDB" id="A0A7C1G766"/>
<organism evidence="9">
    <name type="scientific">Thermomicrobium roseum</name>
    <dbReference type="NCBI Taxonomy" id="500"/>
    <lineage>
        <taxon>Bacteria</taxon>
        <taxon>Pseudomonadati</taxon>
        <taxon>Thermomicrobiota</taxon>
        <taxon>Thermomicrobia</taxon>
        <taxon>Thermomicrobiales</taxon>
        <taxon>Thermomicrobiaceae</taxon>
        <taxon>Thermomicrobium</taxon>
    </lineage>
</organism>
<sequence length="395" mass="41929">MTARSTATIVQLDETLQPPLYAKRGIALVRGEGVWLYDSDGQRYLDLMSNYGVNILGHAHPRVTAAIVAQAGRLLSCHQSFASDVRAAFLEKLLSIAPHGLVRAFLSNSGAEAVEAALKFAWAVTGRRKIVAARRGYHGRTLGALAATGEPKYRQPFLAVLPEVTHVPYGDAVALEAAVDQETAAVILEPVQGEAGIYPADPGFLEAARRITRDRGALLIFDEVQTAFRTGAWFACQHAGVSPDLLCVAKGLANGVPIGATLLTEDVALALPAGVHGSTFGGNPLACAAGLATLQALEDDRLIPAAKELGAYFRQQLLALRHPLVREVRGLGLMLGVDLKTRATPVLKAMQERGVLALPAGTTVVRLLPPLILTREDIDFAVVRIGEALEALRAG</sequence>
<dbReference type="PANTHER" id="PTHR11986">
    <property type="entry name" value="AMINOTRANSFERASE CLASS III"/>
    <property type="match status" value="1"/>
</dbReference>
<dbReference type="PIRSF" id="PIRSF000521">
    <property type="entry name" value="Transaminase_4ab_Lys_Orn"/>
    <property type="match status" value="1"/>
</dbReference>
<dbReference type="Gene3D" id="3.40.640.10">
    <property type="entry name" value="Type I PLP-dependent aspartate aminotransferase-like (Major domain)"/>
    <property type="match status" value="1"/>
</dbReference>
<dbReference type="InterPro" id="IPR037537">
    <property type="entry name" value="LysJ"/>
</dbReference>
<evidence type="ECO:0000256" key="2">
    <source>
        <dbReference type="ARBA" id="ARBA00022490"/>
    </source>
</evidence>
<dbReference type="UniPathway" id="UPA00033">
    <property type="reaction ID" value="UER00038"/>
</dbReference>
<proteinExistence type="inferred from homology"/>
<dbReference type="Gene3D" id="3.90.1150.10">
    <property type="entry name" value="Aspartate Aminotransferase, domain 1"/>
    <property type="match status" value="1"/>
</dbReference>
<protein>
    <submittedName>
        <fullName evidence="9">Aspartate aminotransferase family protein</fullName>
    </submittedName>
</protein>
<evidence type="ECO:0000256" key="7">
    <source>
        <dbReference type="ARBA" id="ARBA00029440"/>
    </source>
</evidence>
<dbReference type="InterPro" id="IPR005814">
    <property type="entry name" value="Aminotrans_3"/>
</dbReference>
<dbReference type="GO" id="GO:0008483">
    <property type="term" value="F:transaminase activity"/>
    <property type="evidence" value="ECO:0007669"/>
    <property type="project" value="UniProtKB-KW"/>
</dbReference>
<keyword evidence="2" id="KW-0963">Cytoplasm</keyword>
<dbReference type="GO" id="GO:0042802">
    <property type="term" value="F:identical protein binding"/>
    <property type="evidence" value="ECO:0007669"/>
    <property type="project" value="TreeGrafter"/>
</dbReference>
<reference evidence="9" key="1">
    <citation type="journal article" date="2020" name="mSystems">
        <title>Genome- and Community-Level Interaction Insights into Carbon Utilization and Element Cycling Functions of Hydrothermarchaeota in Hydrothermal Sediment.</title>
        <authorList>
            <person name="Zhou Z."/>
            <person name="Liu Y."/>
            <person name="Xu W."/>
            <person name="Pan J."/>
            <person name="Luo Z.H."/>
            <person name="Li M."/>
        </authorList>
    </citation>
    <scope>NUCLEOTIDE SEQUENCE [LARGE SCALE GENOMIC DNA]</scope>
    <source>
        <strain evidence="9">SpSt-222</strain>
    </source>
</reference>
<keyword evidence="5 9" id="KW-0808">Transferase</keyword>
<gene>
    <name evidence="9" type="ORF">ENP47_07680</name>
</gene>
<name>A0A7C1G766_THERO</name>
<dbReference type="InterPro" id="IPR015424">
    <property type="entry name" value="PyrdxlP-dep_Trfase"/>
</dbReference>
<evidence type="ECO:0000256" key="6">
    <source>
        <dbReference type="ARBA" id="ARBA00022898"/>
    </source>
</evidence>
<dbReference type="PROSITE" id="PS00600">
    <property type="entry name" value="AA_TRANSFER_CLASS_3"/>
    <property type="match status" value="1"/>
</dbReference>
<dbReference type="InterPro" id="IPR050103">
    <property type="entry name" value="Class-III_PLP-dep_AT"/>
</dbReference>
<keyword evidence="4" id="KW-0028">Amino-acid biosynthesis</keyword>
<evidence type="ECO:0000313" key="9">
    <source>
        <dbReference type="EMBL" id="HEF65462.1"/>
    </source>
</evidence>
<dbReference type="GO" id="GO:0019878">
    <property type="term" value="P:lysine biosynthetic process via aminoadipic acid"/>
    <property type="evidence" value="ECO:0007669"/>
    <property type="project" value="UniProtKB-UniPathway"/>
</dbReference>
<dbReference type="PANTHER" id="PTHR11986:SF79">
    <property type="entry name" value="ACETYLORNITHINE AMINOTRANSFERASE, MITOCHONDRIAL"/>
    <property type="match status" value="1"/>
</dbReference>
<evidence type="ECO:0000256" key="8">
    <source>
        <dbReference type="RuleBase" id="RU003560"/>
    </source>
</evidence>
<dbReference type="FunFam" id="3.40.640.10:FF:000004">
    <property type="entry name" value="Acetylornithine aminotransferase"/>
    <property type="match status" value="1"/>
</dbReference>
<comment type="caution">
    <text evidence="9">The sequence shown here is derived from an EMBL/GenBank/DDBJ whole genome shotgun (WGS) entry which is preliminary data.</text>
</comment>
<dbReference type="CDD" id="cd00610">
    <property type="entry name" value="OAT_like"/>
    <property type="match status" value="1"/>
</dbReference>
<dbReference type="SUPFAM" id="SSF53383">
    <property type="entry name" value="PLP-dependent transferases"/>
    <property type="match status" value="1"/>
</dbReference>
<dbReference type="InterPro" id="IPR015422">
    <property type="entry name" value="PyrdxlP-dep_Trfase_small"/>
</dbReference>
<dbReference type="HAMAP" id="MF_02084">
    <property type="entry name" value="LysJ_aminotrans_3"/>
    <property type="match status" value="1"/>
</dbReference>
<dbReference type="GO" id="GO:0006526">
    <property type="term" value="P:L-arginine biosynthetic process"/>
    <property type="evidence" value="ECO:0007669"/>
    <property type="project" value="UniProtKB-ARBA"/>
</dbReference>
<dbReference type="InterPro" id="IPR015421">
    <property type="entry name" value="PyrdxlP-dep_Trfase_major"/>
</dbReference>
<dbReference type="EMBL" id="DSJL01000011">
    <property type="protein sequence ID" value="HEF65462.1"/>
    <property type="molecule type" value="Genomic_DNA"/>
</dbReference>
<evidence type="ECO:0000256" key="4">
    <source>
        <dbReference type="ARBA" id="ARBA00022605"/>
    </source>
</evidence>
<evidence type="ECO:0000256" key="3">
    <source>
        <dbReference type="ARBA" id="ARBA00022576"/>
    </source>
</evidence>
<dbReference type="InterPro" id="IPR004636">
    <property type="entry name" value="AcOrn/SuccOrn_fam"/>
</dbReference>
<comment type="cofactor">
    <cofactor evidence="1">
        <name>pyridoxal 5'-phosphate</name>
        <dbReference type="ChEBI" id="CHEBI:597326"/>
    </cofactor>
</comment>
<dbReference type="InterPro" id="IPR049704">
    <property type="entry name" value="Aminotrans_3_PPA_site"/>
</dbReference>
<evidence type="ECO:0000256" key="1">
    <source>
        <dbReference type="ARBA" id="ARBA00001933"/>
    </source>
</evidence>
<dbReference type="NCBIfam" id="TIGR00707">
    <property type="entry name" value="argD"/>
    <property type="match status" value="1"/>
</dbReference>
<dbReference type="Pfam" id="PF00202">
    <property type="entry name" value="Aminotran_3"/>
    <property type="match status" value="1"/>
</dbReference>
<accession>A0A7C1G766</accession>
<dbReference type="GO" id="GO:0030170">
    <property type="term" value="F:pyridoxal phosphate binding"/>
    <property type="evidence" value="ECO:0007669"/>
    <property type="project" value="InterPro"/>
</dbReference>
<keyword evidence="3 9" id="KW-0032">Aminotransferase</keyword>
<evidence type="ECO:0000256" key="5">
    <source>
        <dbReference type="ARBA" id="ARBA00022679"/>
    </source>
</evidence>